<evidence type="ECO:0008006" key="3">
    <source>
        <dbReference type="Google" id="ProtNLM"/>
    </source>
</evidence>
<dbReference type="AlphaFoldDB" id="A0A2X4U3E1"/>
<reference evidence="1 2" key="1">
    <citation type="submission" date="2018-06" db="EMBL/GenBank/DDBJ databases">
        <authorList>
            <consortium name="Pathogen Informatics"/>
            <person name="Doyle S."/>
        </authorList>
    </citation>
    <scope>NUCLEOTIDE SEQUENCE [LARGE SCALE GENOMIC DNA]</scope>
    <source>
        <strain evidence="1 2">NCTC10994</strain>
    </source>
</reference>
<accession>A0A2X4U3E1</accession>
<dbReference type="EMBL" id="LS483468">
    <property type="protein sequence ID" value="SQI28812.1"/>
    <property type="molecule type" value="Genomic_DNA"/>
</dbReference>
<organism evidence="1 2">
    <name type="scientific">Rhodococcus coprophilus</name>
    <dbReference type="NCBI Taxonomy" id="38310"/>
    <lineage>
        <taxon>Bacteria</taxon>
        <taxon>Bacillati</taxon>
        <taxon>Actinomycetota</taxon>
        <taxon>Actinomycetes</taxon>
        <taxon>Mycobacteriales</taxon>
        <taxon>Nocardiaceae</taxon>
        <taxon>Rhodococcus</taxon>
    </lineage>
</organism>
<evidence type="ECO:0000313" key="2">
    <source>
        <dbReference type="Proteomes" id="UP000249091"/>
    </source>
</evidence>
<protein>
    <recommendedName>
        <fullName evidence="3">Serine/threonine protein kinase</fullName>
    </recommendedName>
</protein>
<gene>
    <name evidence="1" type="ORF">NCTC10994_00565</name>
</gene>
<dbReference type="STRING" id="1219011.GCA_001895045_00285"/>
<name>A0A2X4U3E1_9NOCA</name>
<evidence type="ECO:0000313" key="1">
    <source>
        <dbReference type="EMBL" id="SQI28812.1"/>
    </source>
</evidence>
<dbReference type="KEGG" id="rcr:NCTC10994_00565"/>
<dbReference type="RefSeq" id="WP_072698280.1">
    <property type="nucleotide sequence ID" value="NZ_JAFBBL010000001.1"/>
</dbReference>
<proteinExistence type="predicted"/>
<keyword evidence="2" id="KW-1185">Reference proteome</keyword>
<sequence length="269" mass="27705">MSSPSQSLTLWAGAWLSGRAAPDDVIDALHEWAPMHLVAAGEPDAKHRAGLTGQDPEDGAAGLLTVIRRADPVGSAGIRLLLPSPGDVRGLPIGLPFSAAATTAGEGVLVGVPGTPGLGLVPTVEGPDVLRWNVFAVPQVPEPTDLPGLGEAEFTMREAVRDAATTLAGIHTVGDDGRGTDPRAEIATELAQIARHRYPDTIPQRAVRILDSADQVEAILTVAGRGGGLRAASATATAAREDALRPLWTAVRNARVGAINAALHATMRG</sequence>
<dbReference type="Proteomes" id="UP000249091">
    <property type="component" value="Chromosome 1"/>
</dbReference>